<dbReference type="EMBL" id="JACGCM010000267">
    <property type="protein sequence ID" value="KAF6174417.1"/>
    <property type="molecule type" value="Genomic_DNA"/>
</dbReference>
<organism evidence="1 2">
    <name type="scientific">Kingdonia uniflora</name>
    <dbReference type="NCBI Taxonomy" id="39325"/>
    <lineage>
        <taxon>Eukaryota</taxon>
        <taxon>Viridiplantae</taxon>
        <taxon>Streptophyta</taxon>
        <taxon>Embryophyta</taxon>
        <taxon>Tracheophyta</taxon>
        <taxon>Spermatophyta</taxon>
        <taxon>Magnoliopsida</taxon>
        <taxon>Ranunculales</taxon>
        <taxon>Circaeasteraceae</taxon>
        <taxon>Kingdonia</taxon>
    </lineage>
</organism>
<evidence type="ECO:0000313" key="2">
    <source>
        <dbReference type="Proteomes" id="UP000541444"/>
    </source>
</evidence>
<dbReference type="Proteomes" id="UP000541444">
    <property type="component" value="Unassembled WGS sequence"/>
</dbReference>
<name>A0A7J7P4P3_9MAGN</name>
<dbReference type="OrthoDB" id="1930729at2759"/>
<reference evidence="1 2" key="1">
    <citation type="journal article" date="2020" name="IScience">
        <title>Genome Sequencing of the Endangered Kingdonia uniflora (Circaeasteraceae, Ranunculales) Reveals Potential Mechanisms of Evolutionary Specialization.</title>
        <authorList>
            <person name="Sun Y."/>
            <person name="Deng T."/>
            <person name="Zhang A."/>
            <person name="Moore M.J."/>
            <person name="Landis J.B."/>
            <person name="Lin N."/>
            <person name="Zhang H."/>
            <person name="Zhang X."/>
            <person name="Huang J."/>
            <person name="Zhang X."/>
            <person name="Sun H."/>
            <person name="Wang H."/>
        </authorList>
    </citation>
    <scope>NUCLEOTIDE SEQUENCE [LARGE SCALE GENOMIC DNA]</scope>
    <source>
        <strain evidence="1">TB1705</strain>
        <tissue evidence="1">Leaf</tissue>
    </source>
</reference>
<evidence type="ECO:0000313" key="1">
    <source>
        <dbReference type="EMBL" id="KAF6174417.1"/>
    </source>
</evidence>
<dbReference type="AlphaFoldDB" id="A0A7J7P4P3"/>
<proteinExistence type="predicted"/>
<gene>
    <name evidence="1" type="ORF">GIB67_024439</name>
</gene>
<accession>A0A7J7P4P3</accession>
<comment type="caution">
    <text evidence="1">The sequence shown here is derived from an EMBL/GenBank/DDBJ whole genome shotgun (WGS) entry which is preliminary data.</text>
</comment>
<protein>
    <submittedName>
        <fullName evidence="1">Uncharacterized protein</fullName>
    </submittedName>
</protein>
<keyword evidence="2" id="KW-1185">Reference proteome</keyword>
<sequence length="177" mass="20178">MTNFRMRRFPKKKNTYGLSEIDDALKQAKLERHHDNFLRLNLLKIILSFPLLNKGKNVEVKYVDMRYHIKVPAIDAVPVIEPPVVSAPVVDAPVIGSSSSTTKIRVVVVRVCSQVVKHGKMLLKLDDHGKILHNHGKMLERILMSTVRYSTLPLGDTLLLGQYQFSTLEKIVKRKLE</sequence>